<dbReference type="GO" id="GO:0044571">
    <property type="term" value="P:[2Fe-2S] cluster assembly"/>
    <property type="evidence" value="ECO:0007669"/>
    <property type="project" value="InterPro"/>
</dbReference>
<reference evidence="4" key="1">
    <citation type="submission" date="2016-04" db="EMBL/GenBank/DDBJ databases">
        <authorList>
            <person name="Evans L.H."/>
            <person name="Alamgir A."/>
            <person name="Owens N."/>
            <person name="Weber N.D."/>
            <person name="Virtaneva K."/>
            <person name="Barbian K."/>
            <person name="Babar A."/>
            <person name="Rosenke K."/>
        </authorList>
    </citation>
    <scope>NUCLEOTIDE SEQUENCE [LARGE SCALE GENOMIC DNA]</scope>
    <source>
        <strain evidence="4">CBS 101.48</strain>
    </source>
</reference>
<dbReference type="SUPFAM" id="SSF47144">
    <property type="entry name" value="HSC20 (HSCB), C-terminal oligomerisation domain"/>
    <property type="match status" value="1"/>
</dbReference>
<dbReference type="Pfam" id="PF07743">
    <property type="entry name" value="HSCB_C"/>
    <property type="match status" value="1"/>
</dbReference>
<dbReference type="GO" id="GO:0051259">
    <property type="term" value="P:protein complex oligomerization"/>
    <property type="evidence" value="ECO:0007669"/>
    <property type="project" value="InterPro"/>
</dbReference>
<dbReference type="OrthoDB" id="448954at2759"/>
<dbReference type="Gene3D" id="1.20.1280.20">
    <property type="entry name" value="HscB, C-terminal domain"/>
    <property type="match status" value="1"/>
</dbReference>
<sequence length="230" mass="26095">MQRFGLLNRRIANRAMRPSLPVRTMIPVLRPFTTSLPTRHSQQEDMHNNKVCWKCDQVTSRAAVSCTNQDCGVIQPTVPNLNFYELLRAGTGENSSDPTFDVDAKTLKRHFLKLQQVAHPDSYSNASKREHKYAEIQSSLLNKAYQTLKDPLARAHYMLGQHGMEVNEAESLHNPVLLMDVMEVREELEEAETEEDVERIKQANDVLGKHSTGHCGLGAWETCRNQALGR</sequence>
<comment type="similarity">
    <text evidence="1">Belongs to the HscB family.</text>
</comment>
<dbReference type="FunCoup" id="A0A163M0J3">
    <property type="interactions" value="333"/>
</dbReference>
<dbReference type="GO" id="GO:0005739">
    <property type="term" value="C:mitochondrion"/>
    <property type="evidence" value="ECO:0007669"/>
    <property type="project" value="TreeGrafter"/>
</dbReference>
<dbReference type="InterPro" id="IPR001623">
    <property type="entry name" value="DnaJ_domain"/>
</dbReference>
<proteinExistence type="inferred from homology"/>
<dbReference type="GO" id="GO:0001671">
    <property type="term" value="F:ATPase activator activity"/>
    <property type="evidence" value="ECO:0007669"/>
    <property type="project" value="InterPro"/>
</dbReference>
<dbReference type="SMART" id="SM00271">
    <property type="entry name" value="DnaJ"/>
    <property type="match status" value="1"/>
</dbReference>
<accession>A0A163M0J3</accession>
<dbReference type="InterPro" id="IPR004640">
    <property type="entry name" value="HscB"/>
</dbReference>
<dbReference type="InterPro" id="IPR036869">
    <property type="entry name" value="J_dom_sf"/>
</dbReference>
<dbReference type="InterPro" id="IPR036386">
    <property type="entry name" value="HscB_C_sf"/>
</dbReference>
<dbReference type="Pfam" id="PF00226">
    <property type="entry name" value="DnaJ"/>
    <property type="match status" value="1"/>
</dbReference>
<keyword evidence="5" id="KW-1185">Reference proteome</keyword>
<dbReference type="STRING" id="4829.A0A163M0J3"/>
<dbReference type="NCBIfam" id="TIGR00714">
    <property type="entry name" value="hscB"/>
    <property type="match status" value="1"/>
</dbReference>
<evidence type="ECO:0000256" key="2">
    <source>
        <dbReference type="ARBA" id="ARBA00023186"/>
    </source>
</evidence>
<evidence type="ECO:0000259" key="3">
    <source>
        <dbReference type="PROSITE" id="PS50076"/>
    </source>
</evidence>
<dbReference type="PANTHER" id="PTHR14021:SF15">
    <property type="entry name" value="IRON-SULFUR CLUSTER CO-CHAPERONE PROTEIN HSCB"/>
    <property type="match status" value="1"/>
</dbReference>
<gene>
    <name evidence="4" type="primary">ABSGL_05793.1 scaffold 7482</name>
</gene>
<dbReference type="PROSITE" id="PS50076">
    <property type="entry name" value="DNAJ_2"/>
    <property type="match status" value="1"/>
</dbReference>
<dbReference type="Gene3D" id="1.10.287.110">
    <property type="entry name" value="DnaJ domain"/>
    <property type="match status" value="1"/>
</dbReference>
<dbReference type="PANTHER" id="PTHR14021">
    <property type="entry name" value="IRON-SULFUR CLUSTER CO-CHAPERONE PROTEIN HSCB"/>
    <property type="match status" value="1"/>
</dbReference>
<evidence type="ECO:0000313" key="4">
    <source>
        <dbReference type="EMBL" id="SAM00118.1"/>
    </source>
</evidence>
<dbReference type="CDD" id="cd06257">
    <property type="entry name" value="DnaJ"/>
    <property type="match status" value="1"/>
</dbReference>
<protein>
    <recommendedName>
        <fullName evidence="3">J domain-containing protein</fullName>
    </recommendedName>
</protein>
<feature type="domain" description="J" evidence="3">
    <location>
        <begin position="82"/>
        <end position="161"/>
    </location>
</feature>
<evidence type="ECO:0000256" key="1">
    <source>
        <dbReference type="ARBA" id="ARBA00010476"/>
    </source>
</evidence>
<dbReference type="AlphaFoldDB" id="A0A163M0J3"/>
<organism evidence="4">
    <name type="scientific">Absidia glauca</name>
    <name type="common">Pin mould</name>
    <dbReference type="NCBI Taxonomy" id="4829"/>
    <lineage>
        <taxon>Eukaryota</taxon>
        <taxon>Fungi</taxon>
        <taxon>Fungi incertae sedis</taxon>
        <taxon>Mucoromycota</taxon>
        <taxon>Mucoromycotina</taxon>
        <taxon>Mucoromycetes</taxon>
        <taxon>Mucorales</taxon>
        <taxon>Cunninghamellaceae</taxon>
        <taxon>Absidia</taxon>
    </lineage>
</organism>
<dbReference type="GO" id="GO:0051087">
    <property type="term" value="F:protein-folding chaperone binding"/>
    <property type="evidence" value="ECO:0007669"/>
    <property type="project" value="InterPro"/>
</dbReference>
<dbReference type="InterPro" id="IPR009073">
    <property type="entry name" value="HscB_oligo_C"/>
</dbReference>
<name>A0A163M0J3_ABSGL</name>
<dbReference type="SUPFAM" id="SSF46565">
    <property type="entry name" value="Chaperone J-domain"/>
    <property type="match status" value="1"/>
</dbReference>
<keyword evidence="2" id="KW-0143">Chaperone</keyword>
<dbReference type="EMBL" id="LT553140">
    <property type="protein sequence ID" value="SAM00118.1"/>
    <property type="molecule type" value="Genomic_DNA"/>
</dbReference>
<dbReference type="InParanoid" id="A0A163M0J3"/>
<evidence type="ECO:0000313" key="5">
    <source>
        <dbReference type="Proteomes" id="UP000078561"/>
    </source>
</evidence>
<dbReference type="Proteomes" id="UP000078561">
    <property type="component" value="Unassembled WGS sequence"/>
</dbReference>